<sequence length="61" mass="7072">MDKYNVYGKGKPAKTKYEYKIGEIIMLYTSNGHYPVKCINKKVVDGKLIQYFNKGRTASDY</sequence>
<comment type="caution">
    <text evidence="1">The sequence shown here is derived from an EMBL/GenBank/DDBJ whole genome shotgun (WGS) entry which is preliminary data.</text>
</comment>
<dbReference type="Proteomes" id="UP000075476">
    <property type="component" value="Unassembled WGS sequence"/>
</dbReference>
<proteinExistence type="predicted"/>
<name>A0A9X0MJP0_BACCE</name>
<evidence type="ECO:0000313" key="1">
    <source>
        <dbReference type="EMBL" id="KXY51087.1"/>
    </source>
</evidence>
<protein>
    <submittedName>
        <fullName evidence="1">Uncharacterized protein</fullName>
    </submittedName>
</protein>
<accession>A0A9X0MJP0</accession>
<gene>
    <name evidence="1" type="ORF">AT268_31790</name>
</gene>
<dbReference type="EMBL" id="LOMO01000001">
    <property type="protein sequence ID" value="KXY51087.1"/>
    <property type="molecule type" value="Genomic_DNA"/>
</dbReference>
<dbReference type="RefSeq" id="WP_061662426.1">
    <property type="nucleotide sequence ID" value="NZ_LOMO01000001.1"/>
</dbReference>
<reference evidence="1 2" key="1">
    <citation type="submission" date="2015-12" db="EMBL/GenBank/DDBJ databases">
        <title>Bacillus cereus Group isolate.</title>
        <authorList>
            <person name="Kovac J."/>
        </authorList>
    </citation>
    <scope>NUCLEOTIDE SEQUENCE [LARGE SCALE GENOMIC DNA]</scope>
    <source>
        <strain evidence="1 2">FSL K6-0073</strain>
    </source>
</reference>
<dbReference type="AlphaFoldDB" id="A0A9X0MJP0"/>
<evidence type="ECO:0000313" key="2">
    <source>
        <dbReference type="Proteomes" id="UP000075476"/>
    </source>
</evidence>
<organism evidence="1 2">
    <name type="scientific">Bacillus cereus</name>
    <dbReference type="NCBI Taxonomy" id="1396"/>
    <lineage>
        <taxon>Bacteria</taxon>
        <taxon>Bacillati</taxon>
        <taxon>Bacillota</taxon>
        <taxon>Bacilli</taxon>
        <taxon>Bacillales</taxon>
        <taxon>Bacillaceae</taxon>
        <taxon>Bacillus</taxon>
        <taxon>Bacillus cereus group</taxon>
    </lineage>
</organism>